<organism evidence="1 2">
    <name type="scientific">Rotaria sordida</name>
    <dbReference type="NCBI Taxonomy" id="392033"/>
    <lineage>
        <taxon>Eukaryota</taxon>
        <taxon>Metazoa</taxon>
        <taxon>Spiralia</taxon>
        <taxon>Gnathifera</taxon>
        <taxon>Rotifera</taxon>
        <taxon>Eurotatoria</taxon>
        <taxon>Bdelloidea</taxon>
        <taxon>Philodinida</taxon>
        <taxon>Philodinidae</taxon>
        <taxon>Rotaria</taxon>
    </lineage>
</organism>
<reference evidence="1" key="1">
    <citation type="submission" date="2021-02" db="EMBL/GenBank/DDBJ databases">
        <authorList>
            <person name="Nowell W R."/>
        </authorList>
    </citation>
    <scope>NUCLEOTIDE SEQUENCE</scope>
</reference>
<dbReference type="Proteomes" id="UP000663836">
    <property type="component" value="Unassembled WGS sequence"/>
</dbReference>
<gene>
    <name evidence="1" type="ORF">JBS370_LOCUS23045</name>
</gene>
<accession>A0A819K6I7</accession>
<dbReference type="EMBL" id="CAJOBD010003333">
    <property type="protein sequence ID" value="CAF3941939.1"/>
    <property type="molecule type" value="Genomic_DNA"/>
</dbReference>
<name>A0A819K6I7_9BILA</name>
<evidence type="ECO:0000313" key="1">
    <source>
        <dbReference type="EMBL" id="CAF3941939.1"/>
    </source>
</evidence>
<evidence type="ECO:0000313" key="2">
    <source>
        <dbReference type="Proteomes" id="UP000663836"/>
    </source>
</evidence>
<comment type="caution">
    <text evidence="1">The sequence shown here is derived from an EMBL/GenBank/DDBJ whole genome shotgun (WGS) entry which is preliminary data.</text>
</comment>
<dbReference type="AlphaFoldDB" id="A0A819K6I7"/>
<protein>
    <submittedName>
        <fullName evidence="1">Uncharacterized protein</fullName>
    </submittedName>
</protein>
<sequence>MVKKKLNMSLFSTCVQQINNNSSSSSSSSTTEYHLIDNEYYVAFNTLDDIQRFHNKLIEKQQNPNNEKDNDLQTEQDDNEMDMKTFAQQFLIDLPETIINHNKNPTEIHINQSKNSNNSELNTKRQRRNIKDLPQSSNFLFMSDDDNGNIFDSLTEKKSSSRTNRIAYEDMSSILLTLDVKKPKKKKSLSKIKNQEPTIAIELAEPSIIKNEPIEQQEQLVITHVTETKEEPIQINVIPTGPMSFGTNEYSHDLDNYVQNIHRSCTTNVPISNSSTLRPQRIRKRKKFYIEESETNIKPKRIRKKRLHTNINTTLLTDAEIEQQFGERLSPTIKFEHHDEIQHNINNHIIIETQSIPETPIEKARAKLMNALGRGHGPDTFLLKIRSRENKIFEVELAIYSTADWHSYRSKILSKIEEALRGLRVSWTKIDIRVDHFDIQICTSSQSTSMTSSSSLTNMNSSWFLKVLSESGPLIVHIHDRRHPQQRHFIKCSCPQCSSNEQINDSSLPVIVSVSPAKTTYNRHLSTPTILRKTHLSLSSTISSLHNIHTKFFQDLIYQYGTNTISSVTQCVLDLTLIISVHSSLSCLYTSNEDYEKNYQQIIDPLKYTMNQNENKTISKCLNQPDILTFYQMIKKNKANIRNAQSMKGLIFNNISRTSSITSNIIKTTELILPKQPSTNRRSLIMNRFNKRHRSQISNNYNYNGIKQQAHFTPIIELKPILGGSPLTDECDNDEPIRKVTKIISTNTIQKDSRRINTVTTQEFTPRVIRLSINKSPSLPSNSIRLVASTSSHPIASVNKIETSPLVPKQINIIKQLSSSITPAIKLANPILISNKSQQQPSIN</sequence>
<proteinExistence type="predicted"/>